<evidence type="ECO:0000313" key="1">
    <source>
        <dbReference type="EMBL" id="VDN09231.1"/>
    </source>
</evidence>
<evidence type="ECO:0000313" key="2">
    <source>
        <dbReference type="Proteomes" id="UP000281553"/>
    </source>
</evidence>
<reference evidence="1 2" key="1">
    <citation type="submission" date="2018-11" db="EMBL/GenBank/DDBJ databases">
        <authorList>
            <consortium name="Pathogen Informatics"/>
        </authorList>
    </citation>
    <scope>NUCLEOTIDE SEQUENCE [LARGE SCALE GENOMIC DNA]</scope>
</reference>
<keyword evidence="2" id="KW-1185">Reference proteome</keyword>
<sequence>MPSFDGECPLPSPLLTMDEFESFEVKLQDEDYRQQSVIFMLLKLTLPIQAAFLCTLGGGRVLDFVKRIFEPLFGNRLSAEFNLTGTHNRRHFQRTRSYALLDGRLHIKLTVFL</sequence>
<dbReference type="OrthoDB" id="6315799at2759"/>
<dbReference type="AlphaFoldDB" id="A0A3P7LSL3"/>
<accession>A0A3P7LSL3</accession>
<proteinExistence type="predicted"/>
<dbReference type="EMBL" id="UYRU01046656">
    <property type="protein sequence ID" value="VDN09231.1"/>
    <property type="molecule type" value="Genomic_DNA"/>
</dbReference>
<organism evidence="1 2">
    <name type="scientific">Dibothriocephalus latus</name>
    <name type="common">Fish tapeworm</name>
    <name type="synonym">Diphyllobothrium latum</name>
    <dbReference type="NCBI Taxonomy" id="60516"/>
    <lineage>
        <taxon>Eukaryota</taxon>
        <taxon>Metazoa</taxon>
        <taxon>Spiralia</taxon>
        <taxon>Lophotrochozoa</taxon>
        <taxon>Platyhelminthes</taxon>
        <taxon>Cestoda</taxon>
        <taxon>Eucestoda</taxon>
        <taxon>Diphyllobothriidea</taxon>
        <taxon>Diphyllobothriidae</taxon>
        <taxon>Dibothriocephalus</taxon>
    </lineage>
</organism>
<name>A0A3P7LSL3_DIBLA</name>
<gene>
    <name evidence="1" type="ORF">DILT_LOCUS5062</name>
</gene>
<dbReference type="Proteomes" id="UP000281553">
    <property type="component" value="Unassembled WGS sequence"/>
</dbReference>
<protein>
    <submittedName>
        <fullName evidence="1">Uncharacterized protein</fullName>
    </submittedName>
</protein>